<keyword evidence="4" id="KW-1185">Reference proteome</keyword>
<evidence type="ECO:0000313" key="4">
    <source>
        <dbReference type="Proteomes" id="UP000032066"/>
    </source>
</evidence>
<proteinExistence type="inferred from homology"/>
<gene>
    <name evidence="3" type="ORF">TR51_17060</name>
</gene>
<dbReference type="STRING" id="2064.TR51_17060"/>
<dbReference type="InterPro" id="IPR006016">
    <property type="entry name" value="UspA"/>
</dbReference>
<accession>A0A0D0Q3M0</accession>
<dbReference type="Pfam" id="PF00582">
    <property type="entry name" value="Usp"/>
    <property type="match status" value="2"/>
</dbReference>
<comment type="caution">
    <text evidence="3">The sequence shown here is derived from an EMBL/GenBank/DDBJ whole genome shotgun (WGS) entry which is preliminary data.</text>
</comment>
<dbReference type="InterPro" id="IPR006015">
    <property type="entry name" value="Universal_stress_UspA"/>
</dbReference>
<dbReference type="PATRIC" id="fig|2064.6.peg.3660"/>
<name>A0A0D0Q3M0_KITGR</name>
<feature type="domain" description="UspA" evidence="2">
    <location>
        <begin position="157"/>
        <end position="284"/>
    </location>
</feature>
<dbReference type="OrthoDB" id="3404132at2"/>
<dbReference type="InterPro" id="IPR014729">
    <property type="entry name" value="Rossmann-like_a/b/a_fold"/>
</dbReference>
<dbReference type="Gene3D" id="3.40.50.620">
    <property type="entry name" value="HUPs"/>
    <property type="match status" value="2"/>
</dbReference>
<organism evidence="3 4">
    <name type="scientific">Kitasatospora griseola</name>
    <name type="common">Streptomyces griseolosporeus</name>
    <dbReference type="NCBI Taxonomy" id="2064"/>
    <lineage>
        <taxon>Bacteria</taxon>
        <taxon>Bacillati</taxon>
        <taxon>Actinomycetota</taxon>
        <taxon>Actinomycetes</taxon>
        <taxon>Kitasatosporales</taxon>
        <taxon>Streptomycetaceae</taxon>
        <taxon>Kitasatospora</taxon>
    </lineage>
</organism>
<evidence type="ECO:0000313" key="3">
    <source>
        <dbReference type="EMBL" id="KIQ65553.1"/>
    </source>
</evidence>
<dbReference type="AlphaFoldDB" id="A0A0D0Q3M0"/>
<dbReference type="PANTHER" id="PTHR46268">
    <property type="entry name" value="STRESS RESPONSE PROTEIN NHAX"/>
    <property type="match status" value="1"/>
</dbReference>
<dbReference type="RefSeq" id="WP_043911844.1">
    <property type="nucleotide sequence ID" value="NZ_JXZB01000002.1"/>
</dbReference>
<dbReference type="SUPFAM" id="SSF52402">
    <property type="entry name" value="Adenine nucleotide alpha hydrolases-like"/>
    <property type="match status" value="2"/>
</dbReference>
<dbReference type="PANTHER" id="PTHR46268:SF6">
    <property type="entry name" value="UNIVERSAL STRESS PROTEIN UP12"/>
    <property type="match status" value="1"/>
</dbReference>
<dbReference type="PRINTS" id="PR01438">
    <property type="entry name" value="UNVRSLSTRESS"/>
</dbReference>
<reference evidence="3 4" key="1">
    <citation type="submission" date="2015-02" db="EMBL/GenBank/DDBJ databases">
        <title>Draft genome sequence of Kitasatospora griseola MF730-N6, a bafilomycin, terpentecin and satosporin producer.</title>
        <authorList>
            <person name="Arens J.C."/>
            <person name="Haltli B."/>
            <person name="Kerr R.G."/>
        </authorList>
    </citation>
    <scope>NUCLEOTIDE SEQUENCE [LARGE SCALE GENOMIC DNA]</scope>
    <source>
        <strain evidence="3 4">MF730-N6</strain>
    </source>
</reference>
<evidence type="ECO:0000259" key="2">
    <source>
        <dbReference type="Pfam" id="PF00582"/>
    </source>
</evidence>
<dbReference type="EMBL" id="JXZB01000002">
    <property type="protein sequence ID" value="KIQ65553.1"/>
    <property type="molecule type" value="Genomic_DNA"/>
</dbReference>
<dbReference type="Proteomes" id="UP000032066">
    <property type="component" value="Unassembled WGS sequence"/>
</dbReference>
<protein>
    <recommendedName>
        <fullName evidence="2">UspA domain-containing protein</fullName>
    </recommendedName>
</protein>
<sequence length="291" mass="31159">MTFTDVRRPVLTGIDAVHPVPSATAWAADEAQRRHLPLRLVHAVPPVPGGGLVHSDSARHRTLMQRGDQALDDAVALVRARHPQLDLSFLLADDYPAWSLCEQAQYAALVVLGSRHLNRAEEILSSDSVAVPVSAQAPCPVVVVAGPEHVEQPPYLVVGVDGSPGCRPAVDYAFEAASLRGAALRAIWVWRPPLFGSMDEAGALQECRRQLATATAGRHESQPDVDVTHEVLRGHPVEELATVAEHALAVVVGRRGSEGFTGMRLGSVPHGLLQRAQCPVVTVPPTYRGAH</sequence>
<feature type="domain" description="UspA" evidence="2">
    <location>
        <begin position="8"/>
        <end position="144"/>
    </location>
</feature>
<comment type="similarity">
    <text evidence="1">Belongs to the universal stress protein A family.</text>
</comment>
<evidence type="ECO:0000256" key="1">
    <source>
        <dbReference type="ARBA" id="ARBA00008791"/>
    </source>
</evidence>